<keyword evidence="2 5" id="KW-0479">Metal-binding</keyword>
<evidence type="ECO:0000256" key="4">
    <source>
        <dbReference type="PIRSR" id="PIRSR015582-1"/>
    </source>
</evidence>
<feature type="domain" description="HpcH/HpaI aldolase/citrate lyase" evidence="6">
    <location>
        <begin position="6"/>
        <end position="215"/>
    </location>
</feature>
<feature type="binding site" evidence="5">
    <location>
        <position position="149"/>
    </location>
    <ligand>
        <name>Mg(2+)</name>
        <dbReference type="ChEBI" id="CHEBI:18420"/>
    </ligand>
</feature>
<sequence>MSDPLTLLYVPGDRPDRFDKAVESGADTVILDLEDAVAAPHKASAREAVAAYLAKPRAVPIQVRVNDLTGPDVAADLAAVANARGLTGLRLPKVGSGEQVHDIAASVAALTIREPELHCLIESAAGVEAAHAIATAHPWVRSVGLGEADLSADLNVADEAGLTYARSRIVVAARAAGLAPPTMSAYANVSDMDGLAASCARGRALGFLGRTAIHPRQLPVIAAAFRPAESDVDKARTLLDALSGAEARGSGTVVLPDGRFADRAMIAAAERTVALAERLAGVPRQRV</sequence>
<evidence type="ECO:0000256" key="1">
    <source>
        <dbReference type="ARBA" id="ARBA00001946"/>
    </source>
</evidence>
<feature type="binding site" evidence="5">
    <location>
        <position position="122"/>
    </location>
    <ligand>
        <name>Mg(2+)</name>
        <dbReference type="ChEBI" id="CHEBI:18420"/>
    </ligand>
</feature>
<keyword evidence="7" id="KW-0456">Lyase</keyword>
<accession>A0A841FP72</accession>
<evidence type="ECO:0000259" key="6">
    <source>
        <dbReference type="Pfam" id="PF03328"/>
    </source>
</evidence>
<feature type="binding site" evidence="4">
    <location>
        <position position="122"/>
    </location>
    <ligand>
        <name>substrate</name>
    </ligand>
</feature>
<dbReference type="InterPro" id="IPR011206">
    <property type="entry name" value="Citrate_lyase_beta/mcl1/mcl2"/>
</dbReference>
<dbReference type="AlphaFoldDB" id="A0A841FP72"/>
<name>A0A841FP72_9ACTN</name>
<proteinExistence type="predicted"/>
<comment type="caution">
    <text evidence="7">The sequence shown here is derived from an EMBL/GenBank/DDBJ whole genome shotgun (WGS) entry which is preliminary data.</text>
</comment>
<feature type="binding site" evidence="4">
    <location>
        <position position="64"/>
    </location>
    <ligand>
        <name>substrate</name>
    </ligand>
</feature>
<dbReference type="SUPFAM" id="SSF51621">
    <property type="entry name" value="Phosphoenolpyruvate/pyruvate domain"/>
    <property type="match status" value="1"/>
</dbReference>
<dbReference type="Gene3D" id="3.20.20.60">
    <property type="entry name" value="Phosphoenolpyruvate-binding domains"/>
    <property type="match status" value="1"/>
</dbReference>
<reference evidence="7 8" key="1">
    <citation type="submission" date="2020-08" db="EMBL/GenBank/DDBJ databases">
        <title>Genomic Encyclopedia of Type Strains, Phase IV (KMG-IV): sequencing the most valuable type-strain genomes for metagenomic binning, comparative biology and taxonomic classification.</title>
        <authorList>
            <person name="Goeker M."/>
        </authorList>
    </citation>
    <scope>NUCLEOTIDE SEQUENCE [LARGE SCALE GENOMIC DNA]</scope>
    <source>
        <strain evidence="7 8">YIM 65646</strain>
    </source>
</reference>
<dbReference type="Pfam" id="PF03328">
    <property type="entry name" value="HpcH_HpaI"/>
    <property type="match status" value="1"/>
</dbReference>
<dbReference type="EC" id="4.1.3.34" evidence="7"/>
<evidence type="ECO:0000256" key="3">
    <source>
        <dbReference type="ARBA" id="ARBA00022842"/>
    </source>
</evidence>
<protein>
    <submittedName>
        <fullName evidence="7">Citrate lyase subunit beta/citryl-CoA lyase</fullName>
        <ecNumber evidence="7">4.1.3.34</ecNumber>
    </submittedName>
</protein>
<evidence type="ECO:0000256" key="5">
    <source>
        <dbReference type="PIRSR" id="PIRSR015582-2"/>
    </source>
</evidence>
<keyword evidence="8" id="KW-1185">Reference proteome</keyword>
<evidence type="ECO:0000313" key="8">
    <source>
        <dbReference type="Proteomes" id="UP000548476"/>
    </source>
</evidence>
<dbReference type="Proteomes" id="UP000548476">
    <property type="component" value="Unassembled WGS sequence"/>
</dbReference>
<organism evidence="7 8">
    <name type="scientific">Phytomonospora endophytica</name>
    <dbReference type="NCBI Taxonomy" id="714109"/>
    <lineage>
        <taxon>Bacteria</taxon>
        <taxon>Bacillati</taxon>
        <taxon>Actinomycetota</taxon>
        <taxon>Actinomycetes</taxon>
        <taxon>Micromonosporales</taxon>
        <taxon>Micromonosporaceae</taxon>
        <taxon>Phytomonospora</taxon>
    </lineage>
</organism>
<evidence type="ECO:0000313" key="7">
    <source>
        <dbReference type="EMBL" id="MBB6035037.1"/>
    </source>
</evidence>
<dbReference type="PANTHER" id="PTHR32308">
    <property type="entry name" value="LYASE BETA SUBUNIT, PUTATIVE (AFU_ORTHOLOGUE AFUA_4G13030)-RELATED"/>
    <property type="match status" value="1"/>
</dbReference>
<dbReference type="PIRSF" id="PIRSF015582">
    <property type="entry name" value="Cit_lyase_B"/>
    <property type="match status" value="1"/>
</dbReference>
<dbReference type="InterPro" id="IPR015813">
    <property type="entry name" value="Pyrv/PenolPyrv_kinase-like_dom"/>
</dbReference>
<evidence type="ECO:0000256" key="2">
    <source>
        <dbReference type="ARBA" id="ARBA00022723"/>
    </source>
</evidence>
<dbReference type="RefSeq" id="WP_184787875.1">
    <property type="nucleotide sequence ID" value="NZ_BONT01000059.1"/>
</dbReference>
<dbReference type="PANTHER" id="PTHR32308:SF10">
    <property type="entry name" value="CITRATE LYASE SUBUNIT BETA"/>
    <property type="match status" value="1"/>
</dbReference>
<dbReference type="InterPro" id="IPR005000">
    <property type="entry name" value="Aldolase/citrate-lyase_domain"/>
</dbReference>
<comment type="cofactor">
    <cofactor evidence="1">
        <name>Mg(2+)</name>
        <dbReference type="ChEBI" id="CHEBI:18420"/>
    </cofactor>
</comment>
<dbReference type="InterPro" id="IPR040442">
    <property type="entry name" value="Pyrv_kinase-like_dom_sf"/>
</dbReference>
<dbReference type="GO" id="GO:0008816">
    <property type="term" value="F:citryl-CoA lyase activity"/>
    <property type="evidence" value="ECO:0007669"/>
    <property type="project" value="UniProtKB-EC"/>
</dbReference>
<keyword evidence="3 5" id="KW-0460">Magnesium</keyword>
<dbReference type="GO" id="GO:0006107">
    <property type="term" value="P:oxaloacetate metabolic process"/>
    <property type="evidence" value="ECO:0007669"/>
    <property type="project" value="TreeGrafter"/>
</dbReference>
<dbReference type="GO" id="GO:0000287">
    <property type="term" value="F:magnesium ion binding"/>
    <property type="evidence" value="ECO:0007669"/>
    <property type="project" value="TreeGrafter"/>
</dbReference>
<dbReference type="EMBL" id="JACHGT010000005">
    <property type="protein sequence ID" value="MBB6035037.1"/>
    <property type="molecule type" value="Genomic_DNA"/>
</dbReference>
<gene>
    <name evidence="7" type="ORF">HNR73_002891</name>
</gene>